<dbReference type="EMBL" id="JAOYFB010000037">
    <property type="protein sequence ID" value="KAK4023413.1"/>
    <property type="molecule type" value="Genomic_DNA"/>
</dbReference>
<accession>A0ABR0AEK2</accession>
<reference evidence="3 4" key="1">
    <citation type="journal article" date="2023" name="Nucleic Acids Res.">
        <title>The hologenome of Daphnia magna reveals possible DNA methylation and microbiome-mediated evolution of the host genome.</title>
        <authorList>
            <person name="Chaturvedi A."/>
            <person name="Li X."/>
            <person name="Dhandapani V."/>
            <person name="Marshall H."/>
            <person name="Kissane S."/>
            <person name="Cuenca-Cambronero M."/>
            <person name="Asole G."/>
            <person name="Calvet F."/>
            <person name="Ruiz-Romero M."/>
            <person name="Marangio P."/>
            <person name="Guigo R."/>
            <person name="Rago D."/>
            <person name="Mirbahai L."/>
            <person name="Eastwood N."/>
            <person name="Colbourne J.K."/>
            <person name="Zhou J."/>
            <person name="Mallon E."/>
            <person name="Orsini L."/>
        </authorList>
    </citation>
    <scope>NUCLEOTIDE SEQUENCE [LARGE SCALE GENOMIC DNA]</scope>
    <source>
        <strain evidence="3">LRV0_1</strain>
    </source>
</reference>
<feature type="region of interest" description="Disordered" evidence="1">
    <location>
        <begin position="188"/>
        <end position="223"/>
    </location>
</feature>
<gene>
    <name evidence="3" type="ORF">OUZ56_008825</name>
</gene>
<proteinExistence type="predicted"/>
<evidence type="ECO:0000313" key="3">
    <source>
        <dbReference type="EMBL" id="KAK4023413.1"/>
    </source>
</evidence>
<comment type="caution">
    <text evidence="3">The sequence shown here is derived from an EMBL/GenBank/DDBJ whole genome shotgun (WGS) entry which is preliminary data.</text>
</comment>
<evidence type="ECO:0000256" key="2">
    <source>
        <dbReference type="SAM" id="SignalP"/>
    </source>
</evidence>
<keyword evidence="4" id="KW-1185">Reference proteome</keyword>
<feature type="signal peptide" evidence="2">
    <location>
        <begin position="1"/>
        <end position="21"/>
    </location>
</feature>
<keyword evidence="2" id="KW-0732">Signal</keyword>
<organism evidence="3 4">
    <name type="scientific">Daphnia magna</name>
    <dbReference type="NCBI Taxonomy" id="35525"/>
    <lineage>
        <taxon>Eukaryota</taxon>
        <taxon>Metazoa</taxon>
        <taxon>Ecdysozoa</taxon>
        <taxon>Arthropoda</taxon>
        <taxon>Crustacea</taxon>
        <taxon>Branchiopoda</taxon>
        <taxon>Diplostraca</taxon>
        <taxon>Cladocera</taxon>
        <taxon>Anomopoda</taxon>
        <taxon>Daphniidae</taxon>
        <taxon>Daphnia</taxon>
    </lineage>
</organism>
<protein>
    <submittedName>
        <fullName evidence="3">Uncharacterized protein</fullName>
    </submittedName>
</protein>
<sequence>MTMTCSTLLVSVSTLVQWLSARRVCVEDTIGENVDYVIIPMPIRVYWQTQRAQTRAKGQYKLYRLFFCNNCAVTKCVVHFFEHPVDRKHVTLARDRSNDLADWWLFLVMAYNTKGGYKNLRRVVAFMVDIEASLSAKGKETTEDPATGIEFRVFGKLQSLKDGLLGEVRETVTNDCFDLKRTTSPVETRHVKAPDLLKKRRERERERETASEKTYETSGSVKG</sequence>
<feature type="chain" id="PRO_5045162464" evidence="2">
    <location>
        <begin position="22"/>
        <end position="223"/>
    </location>
</feature>
<feature type="compositionally biased region" description="Basic and acidic residues" evidence="1">
    <location>
        <begin position="188"/>
        <end position="215"/>
    </location>
</feature>
<name>A0ABR0AEK2_9CRUS</name>
<dbReference type="Proteomes" id="UP001234178">
    <property type="component" value="Unassembled WGS sequence"/>
</dbReference>
<evidence type="ECO:0000313" key="4">
    <source>
        <dbReference type="Proteomes" id="UP001234178"/>
    </source>
</evidence>
<evidence type="ECO:0000256" key="1">
    <source>
        <dbReference type="SAM" id="MobiDB-lite"/>
    </source>
</evidence>